<dbReference type="GO" id="GO:0043565">
    <property type="term" value="F:sequence-specific DNA binding"/>
    <property type="evidence" value="ECO:0007669"/>
    <property type="project" value="InterPro"/>
</dbReference>
<dbReference type="PANTHER" id="PTHR43280:SF32">
    <property type="entry name" value="TRANSCRIPTIONAL REGULATORY PROTEIN"/>
    <property type="match status" value="1"/>
</dbReference>
<dbReference type="PANTHER" id="PTHR43280">
    <property type="entry name" value="ARAC-FAMILY TRANSCRIPTIONAL REGULATOR"/>
    <property type="match status" value="1"/>
</dbReference>
<keyword evidence="3" id="KW-0010">Activator</keyword>
<dbReference type="SUPFAM" id="SSF51215">
    <property type="entry name" value="Regulatory protein AraC"/>
    <property type="match status" value="1"/>
</dbReference>
<evidence type="ECO:0000313" key="6">
    <source>
        <dbReference type="EMBL" id="RAL18269.1"/>
    </source>
</evidence>
<evidence type="ECO:0000313" key="7">
    <source>
        <dbReference type="Proteomes" id="UP000248689"/>
    </source>
</evidence>
<dbReference type="Gene3D" id="1.10.10.60">
    <property type="entry name" value="Homeodomain-like"/>
    <property type="match status" value="1"/>
</dbReference>
<reference evidence="7" key="1">
    <citation type="submission" date="2018-02" db="EMBL/GenBank/DDBJ databases">
        <title>Glaesserella australis sp. nov., isolated from the lungs of pigs.</title>
        <authorList>
            <person name="Turni C."/>
            <person name="Christensen H."/>
        </authorList>
    </citation>
    <scope>NUCLEOTIDE SEQUENCE [LARGE SCALE GENOMIC DNA]</scope>
    <source>
        <strain evidence="7">HS4635</strain>
    </source>
</reference>
<dbReference type="OrthoDB" id="9814125at2"/>
<accession>A0A328BVZ9</accession>
<dbReference type="PROSITE" id="PS01124">
    <property type="entry name" value="HTH_ARAC_FAMILY_2"/>
    <property type="match status" value="1"/>
</dbReference>
<evidence type="ECO:0000256" key="2">
    <source>
        <dbReference type="ARBA" id="ARBA00023125"/>
    </source>
</evidence>
<dbReference type="InterPro" id="IPR037923">
    <property type="entry name" value="HTH-like"/>
</dbReference>
<dbReference type="EMBL" id="PTPX01000017">
    <property type="protein sequence ID" value="RAL18269.1"/>
    <property type="molecule type" value="Genomic_DNA"/>
</dbReference>
<dbReference type="Pfam" id="PF02311">
    <property type="entry name" value="AraC_binding"/>
    <property type="match status" value="1"/>
</dbReference>
<dbReference type="Proteomes" id="UP000248689">
    <property type="component" value="Unassembled WGS sequence"/>
</dbReference>
<dbReference type="SUPFAM" id="SSF46689">
    <property type="entry name" value="Homeodomain-like"/>
    <property type="match status" value="1"/>
</dbReference>
<feature type="domain" description="HTH araC/xylS-type" evidence="5">
    <location>
        <begin position="179"/>
        <end position="277"/>
    </location>
</feature>
<dbReference type="InterPro" id="IPR003313">
    <property type="entry name" value="AraC-bd"/>
</dbReference>
<dbReference type="AlphaFoldDB" id="A0A328BVZ9"/>
<keyword evidence="2" id="KW-0238">DNA-binding</keyword>
<comment type="caution">
    <text evidence="6">The sequence shown here is derived from an EMBL/GenBank/DDBJ whole genome shotgun (WGS) entry which is preliminary data.</text>
</comment>
<protein>
    <submittedName>
        <fullName evidence="6">AraC family transcriptional regulator</fullName>
    </submittedName>
</protein>
<gene>
    <name evidence="6" type="ORF">C5N92_08580</name>
</gene>
<organism evidence="6 7">
    <name type="scientific">Glaesserella australis</name>
    <dbReference type="NCBI Taxonomy" id="2094024"/>
    <lineage>
        <taxon>Bacteria</taxon>
        <taxon>Pseudomonadati</taxon>
        <taxon>Pseudomonadota</taxon>
        <taxon>Gammaproteobacteria</taxon>
        <taxon>Pasteurellales</taxon>
        <taxon>Pasteurellaceae</taxon>
        <taxon>Glaesserella</taxon>
    </lineage>
</organism>
<dbReference type="Pfam" id="PF12833">
    <property type="entry name" value="HTH_18"/>
    <property type="match status" value="1"/>
</dbReference>
<name>A0A328BVZ9_9PAST</name>
<evidence type="ECO:0000256" key="1">
    <source>
        <dbReference type="ARBA" id="ARBA00023015"/>
    </source>
</evidence>
<evidence type="ECO:0000259" key="5">
    <source>
        <dbReference type="PROSITE" id="PS01124"/>
    </source>
</evidence>
<dbReference type="PRINTS" id="PR00032">
    <property type="entry name" value="HTHARAC"/>
</dbReference>
<proteinExistence type="predicted"/>
<sequence>MAKTGNKIEIIQTAELEICLFSEFTQSDLQADELARQQLNAQHRFDCYVWLWVTEGECPHLLDFQQVTQQTGEWLLIRPQQVHHFLSMQGWDGWGLSFPAEWLSAELGQTLPQKQQVTAEQAGLLELALKQLKQCRHFDWHGQTYQPLLQTQLHSFLALLTTLYAEKPSAQDHKKQRWQQFRQLLEQHFRSKHQVQFYAEQLACTEKTLGSACLAHTGLPAKTVINQRLLLEAKRLLVHTQQSIKQIALQLGFEEATHFNKFFKKYEGTTPKGFREGYLADKL</sequence>
<dbReference type="InterPro" id="IPR009057">
    <property type="entry name" value="Homeodomain-like_sf"/>
</dbReference>
<dbReference type="InterPro" id="IPR018060">
    <property type="entry name" value="HTH_AraC"/>
</dbReference>
<keyword evidence="4" id="KW-0804">Transcription</keyword>
<dbReference type="GO" id="GO:0003700">
    <property type="term" value="F:DNA-binding transcription factor activity"/>
    <property type="evidence" value="ECO:0007669"/>
    <property type="project" value="InterPro"/>
</dbReference>
<dbReference type="SMART" id="SM00342">
    <property type="entry name" value="HTH_ARAC"/>
    <property type="match status" value="1"/>
</dbReference>
<dbReference type="RefSeq" id="WP_111750446.1">
    <property type="nucleotide sequence ID" value="NZ_PTPX01000017.1"/>
</dbReference>
<keyword evidence="1" id="KW-0805">Transcription regulation</keyword>
<dbReference type="InterPro" id="IPR020449">
    <property type="entry name" value="Tscrpt_reg_AraC-type_HTH"/>
</dbReference>
<keyword evidence="7" id="KW-1185">Reference proteome</keyword>
<evidence type="ECO:0000256" key="4">
    <source>
        <dbReference type="ARBA" id="ARBA00023163"/>
    </source>
</evidence>
<evidence type="ECO:0000256" key="3">
    <source>
        <dbReference type="ARBA" id="ARBA00023159"/>
    </source>
</evidence>